<proteinExistence type="predicted"/>
<accession>A0A8C5PG83</accession>
<organism evidence="2 3">
    <name type="scientific">Leptobrachium leishanense</name>
    <name type="common">Leishan spiny toad</name>
    <dbReference type="NCBI Taxonomy" id="445787"/>
    <lineage>
        <taxon>Eukaryota</taxon>
        <taxon>Metazoa</taxon>
        <taxon>Chordata</taxon>
        <taxon>Craniata</taxon>
        <taxon>Vertebrata</taxon>
        <taxon>Euteleostomi</taxon>
        <taxon>Amphibia</taxon>
        <taxon>Batrachia</taxon>
        <taxon>Anura</taxon>
        <taxon>Pelobatoidea</taxon>
        <taxon>Megophryidae</taxon>
        <taxon>Leptobrachium</taxon>
    </lineage>
</organism>
<dbReference type="PROSITE" id="PS50005">
    <property type="entry name" value="TPR"/>
    <property type="match status" value="1"/>
</dbReference>
<dbReference type="InterPro" id="IPR011990">
    <property type="entry name" value="TPR-like_helical_dom_sf"/>
</dbReference>
<dbReference type="SMART" id="SM00028">
    <property type="entry name" value="TPR"/>
    <property type="match status" value="2"/>
</dbReference>
<dbReference type="SUPFAM" id="SSF48452">
    <property type="entry name" value="TPR-like"/>
    <property type="match status" value="1"/>
</dbReference>
<sequence>MEEEQPGVDGEQLTGQLFQTAVSDDQLREARNKSYRRIFGSSQVFLDSDDKPRQGRPCLFQDIIKGKVAEHCENGLRSMHQGEWEKAVISFSKAITLDPEKVDLYVKRAQAFLQLCDFQSAVLNLQKACSVAPRKKT</sequence>
<keyword evidence="1" id="KW-0802">TPR repeat</keyword>
<dbReference type="Proteomes" id="UP000694569">
    <property type="component" value="Unplaced"/>
</dbReference>
<keyword evidence="3" id="KW-1185">Reference proteome</keyword>
<name>A0A8C5PG83_9ANUR</name>
<dbReference type="OrthoDB" id="1926212at2759"/>
<dbReference type="PANTHER" id="PTHR45153">
    <property type="entry name" value="TETRATRICOPEPTIDE REPEAT PROTEIN 16"/>
    <property type="match status" value="1"/>
</dbReference>
<dbReference type="Ensembl" id="ENSLLET00000021628.1">
    <property type="protein sequence ID" value="ENSLLEP00000020816.1"/>
    <property type="gene ID" value="ENSLLEG00000013192.1"/>
</dbReference>
<evidence type="ECO:0000313" key="2">
    <source>
        <dbReference type="Ensembl" id="ENSLLEP00000020816.1"/>
    </source>
</evidence>
<dbReference type="PANTHER" id="PTHR45153:SF1">
    <property type="entry name" value="TETRATRICOPEPTIDE REPEAT PROTEIN 16"/>
    <property type="match status" value="1"/>
</dbReference>
<feature type="repeat" description="TPR" evidence="1">
    <location>
        <begin position="68"/>
        <end position="101"/>
    </location>
</feature>
<dbReference type="Pfam" id="PF13414">
    <property type="entry name" value="TPR_11"/>
    <property type="match status" value="1"/>
</dbReference>
<evidence type="ECO:0000256" key="1">
    <source>
        <dbReference type="PROSITE-ProRule" id="PRU00339"/>
    </source>
</evidence>
<evidence type="ECO:0000313" key="3">
    <source>
        <dbReference type="Proteomes" id="UP000694569"/>
    </source>
</evidence>
<reference evidence="2" key="2">
    <citation type="submission" date="2025-09" db="UniProtKB">
        <authorList>
            <consortium name="Ensembl"/>
        </authorList>
    </citation>
    <scope>IDENTIFICATION</scope>
</reference>
<reference evidence="2" key="1">
    <citation type="submission" date="2025-08" db="UniProtKB">
        <authorList>
            <consortium name="Ensembl"/>
        </authorList>
    </citation>
    <scope>IDENTIFICATION</scope>
</reference>
<protein>
    <submittedName>
        <fullName evidence="2">Uncharacterized protein</fullName>
    </submittedName>
</protein>
<dbReference type="AlphaFoldDB" id="A0A8C5PG83"/>
<dbReference type="InterPro" id="IPR019734">
    <property type="entry name" value="TPR_rpt"/>
</dbReference>
<dbReference type="Gene3D" id="1.25.40.10">
    <property type="entry name" value="Tetratricopeptide repeat domain"/>
    <property type="match status" value="1"/>
</dbReference>
<dbReference type="GeneTree" id="ENSGT00940000172478"/>